<evidence type="ECO:0000313" key="2">
    <source>
        <dbReference type="EMBL" id="CAJ95936.1"/>
    </source>
</evidence>
<organism evidence="2 3">
    <name type="scientific">Cupriavidus necator (strain ATCC 17699 / DSM 428 / KCTC 22496 / NCIMB 10442 / H16 / Stanier 337)</name>
    <name type="common">Ralstonia eutropha</name>
    <dbReference type="NCBI Taxonomy" id="381666"/>
    <lineage>
        <taxon>Bacteria</taxon>
        <taxon>Pseudomonadati</taxon>
        <taxon>Pseudomonadota</taxon>
        <taxon>Betaproteobacteria</taxon>
        <taxon>Burkholderiales</taxon>
        <taxon>Burkholderiaceae</taxon>
        <taxon>Cupriavidus</taxon>
    </lineage>
</organism>
<evidence type="ECO:0000313" key="3">
    <source>
        <dbReference type="Proteomes" id="UP000008210"/>
    </source>
</evidence>
<dbReference type="KEGG" id="reh:H16_B1145"/>
<reference evidence="2 3" key="1">
    <citation type="journal article" date="2006" name="Nat. Biotechnol.">
        <title>Genome sequence of the bioplastic-producing 'Knallgas' bacterium Ralstonia eutropha H16.</title>
        <authorList>
            <person name="Pohlmann A."/>
            <person name="Fricke W.F."/>
            <person name="Reinecke F."/>
            <person name="Kusian B."/>
            <person name="Liesegang H."/>
            <person name="Cramm R."/>
            <person name="Eitinger T."/>
            <person name="Ewering C."/>
            <person name="Potter M."/>
            <person name="Schwartz E."/>
            <person name="Strittmatter A."/>
            <person name="Voss I."/>
            <person name="Gottschalk G."/>
            <person name="Steinbuechel A."/>
            <person name="Friedrich B."/>
            <person name="Bowien B."/>
        </authorList>
    </citation>
    <scope>NUCLEOTIDE SEQUENCE [LARGE SCALE GENOMIC DNA]</scope>
    <source>
        <strain evidence="3">ATCC 17699 / DSM 428 / KCTC 22496 / NCIMB 10442 / H16 / Stanier 337</strain>
    </source>
</reference>
<dbReference type="AlphaFoldDB" id="Q0K238"/>
<protein>
    <submittedName>
        <fullName evidence="2">Uncharacterized protein</fullName>
    </submittedName>
</protein>
<keyword evidence="3" id="KW-1185">Reference proteome</keyword>
<gene>
    <name evidence="2" type="ordered locus">H16_B1145</name>
</gene>
<accession>Q0K238</accession>
<sequence length="565" mass="57069">MSRISTTAGLRQNKNHTGRNGMKTKQLFLTGLATAVLSACGGGDGGSTAPTTTTAAPAATRISGTAAVGAALGNAAVQAKCASGSGTATTAADGSFTISIEGATRPCVLSVTAPDGTTLHSVVEAGTGTTATANITPLTELVTASLAQGNTDAFFEQFDANAQARLTSDNVTSAIGAVRLVLTGVVDLSSIDPVKDPLVAANGANAGNAQDQLLDQLGDRLEASKTTLAELSSAVAANAGAAAVQTALQPAAATCAGLKTGKYHVVELGTPIGEAGEMDAATLQFKLGTDVTTFTADASEACRFTAGTDTVLVSKSGLSVVLPPAGTVNRLPALLIPAQALALADLAGDWNGLGYERDGPSPYAASRVNFSLDAAGKVTAGADCSGLDSCSAWLPDEFPTITLNPDGGLNLTEQDGGVERAYAFKGTDGQLVIVFTHGDGFTMATRRIARALPAVGATSSFWDTSILPVDSNSATADGISTTTASTVKVTAVDAQANTYTRERDDGRVDTWKVNTPLDGLRYRAPTPNNSGGSEAISMSIGNTGLNVAIGVNTARRFFSISVNRL</sequence>
<dbReference type="HOGENOM" id="CLU_495084_0_0_4"/>
<feature type="compositionally biased region" description="Polar residues" evidence="1">
    <location>
        <begin position="1"/>
        <end position="12"/>
    </location>
</feature>
<dbReference type="EMBL" id="AM260480">
    <property type="protein sequence ID" value="CAJ95936.1"/>
    <property type="molecule type" value="Genomic_DNA"/>
</dbReference>
<feature type="region of interest" description="Disordered" evidence="1">
    <location>
        <begin position="1"/>
        <end position="21"/>
    </location>
</feature>
<proteinExistence type="predicted"/>
<dbReference type="Proteomes" id="UP000008210">
    <property type="component" value="Chromosome 2"/>
</dbReference>
<evidence type="ECO:0000256" key="1">
    <source>
        <dbReference type="SAM" id="MobiDB-lite"/>
    </source>
</evidence>
<name>Q0K238_CUPNH</name>
<dbReference type="eggNOG" id="ENOG5032W6D">
    <property type="taxonomic scope" value="Bacteria"/>
</dbReference>
<dbReference type="STRING" id="381666.H16_B1145"/>